<evidence type="ECO:0000256" key="6">
    <source>
        <dbReference type="ARBA" id="ARBA00023160"/>
    </source>
</evidence>
<gene>
    <name evidence="7" type="ORF">TAV2_LOCUS4475</name>
</gene>
<comment type="pathway">
    <text evidence="1">Lipid metabolism.</text>
</comment>
<evidence type="ECO:0000256" key="3">
    <source>
        <dbReference type="ARBA" id="ARBA00022832"/>
    </source>
</evidence>
<reference evidence="7 8" key="1">
    <citation type="submission" date="2022-03" db="EMBL/GenBank/DDBJ databases">
        <authorList>
            <person name="Nunn A."/>
            <person name="Chopra R."/>
            <person name="Nunn A."/>
            <person name="Contreras Garrido A."/>
        </authorList>
    </citation>
    <scope>NUCLEOTIDE SEQUENCE [LARGE SCALE GENOMIC DNA]</scope>
</reference>
<keyword evidence="3" id="KW-0276">Fatty acid metabolism</keyword>
<dbReference type="AlphaFoldDB" id="A0AAU9RJQ6"/>
<evidence type="ECO:0000313" key="8">
    <source>
        <dbReference type="Proteomes" id="UP000836841"/>
    </source>
</evidence>
<dbReference type="PANTHER" id="PTHR43159">
    <property type="entry name" value="ENOYL-[ACYL-CARRIER-PROTEIN] REDUCTASE"/>
    <property type="match status" value="1"/>
</dbReference>
<proteinExistence type="predicted"/>
<keyword evidence="2" id="KW-0444">Lipid biosynthesis</keyword>
<keyword evidence="6" id="KW-0275">Fatty acid biosynthesis</keyword>
<protein>
    <submittedName>
        <fullName evidence="7">Uncharacterized protein</fullName>
    </submittedName>
</protein>
<dbReference type="EMBL" id="CAJVSB020000106">
    <property type="protein sequence ID" value="CAH2041541.1"/>
    <property type="molecule type" value="Genomic_DNA"/>
</dbReference>
<dbReference type="GO" id="GO:0004318">
    <property type="term" value="F:enoyl-[acyl-carrier-protein] reductase (NADH) activity"/>
    <property type="evidence" value="ECO:0007669"/>
    <property type="project" value="InterPro"/>
</dbReference>
<name>A0AAU9RJQ6_THLAR</name>
<evidence type="ECO:0000256" key="4">
    <source>
        <dbReference type="ARBA" id="ARBA00023002"/>
    </source>
</evidence>
<keyword evidence="5" id="KW-0443">Lipid metabolism</keyword>
<dbReference type="InterPro" id="IPR014358">
    <property type="entry name" value="Enoyl-ACP_Rdtase_NADH"/>
</dbReference>
<evidence type="ECO:0000256" key="5">
    <source>
        <dbReference type="ARBA" id="ARBA00023098"/>
    </source>
</evidence>
<organism evidence="7 8">
    <name type="scientific">Thlaspi arvense</name>
    <name type="common">Field penny-cress</name>
    <dbReference type="NCBI Taxonomy" id="13288"/>
    <lineage>
        <taxon>Eukaryota</taxon>
        <taxon>Viridiplantae</taxon>
        <taxon>Streptophyta</taxon>
        <taxon>Embryophyta</taxon>
        <taxon>Tracheophyta</taxon>
        <taxon>Spermatophyta</taxon>
        <taxon>Magnoliopsida</taxon>
        <taxon>eudicotyledons</taxon>
        <taxon>Gunneridae</taxon>
        <taxon>Pentapetalae</taxon>
        <taxon>rosids</taxon>
        <taxon>malvids</taxon>
        <taxon>Brassicales</taxon>
        <taxon>Brassicaceae</taxon>
        <taxon>Thlaspideae</taxon>
        <taxon>Thlaspi</taxon>
    </lineage>
</organism>
<sequence>MASSASPAMHIAMANPCANSSSTASKPGTAMFRRGSKGASWAALTSSSHISSAQPLHQRFQFSSVKLQKFVAKAMSKASNSKPLSGLPIDLRGQIFPCSPFLHNNSCYLNKFCF</sequence>
<dbReference type="Proteomes" id="UP000836841">
    <property type="component" value="Unassembled WGS sequence"/>
</dbReference>
<comment type="caution">
    <text evidence="7">The sequence shown here is derived from an EMBL/GenBank/DDBJ whole genome shotgun (WGS) entry which is preliminary data.</text>
</comment>
<keyword evidence="8" id="KW-1185">Reference proteome</keyword>
<accession>A0AAU9RJQ6</accession>
<evidence type="ECO:0000256" key="1">
    <source>
        <dbReference type="ARBA" id="ARBA00005189"/>
    </source>
</evidence>
<keyword evidence="4" id="KW-0560">Oxidoreductase</keyword>
<evidence type="ECO:0000313" key="7">
    <source>
        <dbReference type="EMBL" id="CAH2041541.1"/>
    </source>
</evidence>
<dbReference type="GO" id="GO:0006633">
    <property type="term" value="P:fatty acid biosynthetic process"/>
    <property type="evidence" value="ECO:0007669"/>
    <property type="project" value="UniProtKB-KW"/>
</dbReference>
<dbReference type="PANTHER" id="PTHR43159:SF8">
    <property type="entry name" value="ENOYL-[ACYL-CARRIER-PROTEIN] REDUCTASE [NADH] 2, CHLOROPLASTIC-LIKE"/>
    <property type="match status" value="1"/>
</dbReference>
<evidence type="ECO:0000256" key="2">
    <source>
        <dbReference type="ARBA" id="ARBA00022516"/>
    </source>
</evidence>